<feature type="transmembrane region" description="Helical" evidence="6">
    <location>
        <begin position="21"/>
        <end position="45"/>
    </location>
</feature>
<keyword evidence="6" id="KW-1133">Transmembrane helix</keyword>
<dbReference type="InterPro" id="IPR029063">
    <property type="entry name" value="SAM-dependent_MTases_sf"/>
</dbReference>
<name>W7U2T6_9STRA</name>
<protein>
    <submittedName>
        <fullName evidence="7">Uncharacterized protein</fullName>
    </submittedName>
</protein>
<sequence>MHTIQIETMALPRRRPRKTRLCWRLSFTIMFLMICVFHSVCAYFTPFGTKGLRHSHTGLSASTNGDGNSRKSGSSDPEAGKGDPPRFKRLARKMSSKSFSFNQIPGRKRAADSSDSPDRSNTARMRPSPPSSSPSSFHEPRGSGPISEAVGQHLTPEAAAPPEIFDVDARPNSQKARKVASSQSQGKGHREEGLEEDNGAGGWQRPSRVQQRREKRQQAAMDEKMRRVKIQRFGKEGLLFKDGLAGGQAGGGRDDALQCEHFGACSGCFYRSGLVETPVMENARVFFQRVARYDNFSLGLATGVHGWRTQAKLAVAPLSKWGGCQLGLYEEGSHRVLPIPNCRVHHPSINRAVQVLTEATVTMKTRAFDPASLGGSLRYVQVAVERRTGRIQLTLVWNAPGKKEAGGELSRLLKALKAADASGELWHSIWVNFRTGPGNTIFAREARSWTKLFGADFLTEKIGPSQTLFYLTPQLFRQGNLDGFEKLVTRAQEFVPAQSVVCELYGGGGVIGLNMLGKAAALRFSDINPYLGQCVDKTLQALPAKKREKVSFIIATALEALEAGHADGATVLIVDPPRKGLESEVLAHLVDRKDPYAGTLRRIVYVSCGFEALKRDAVALMDSGWRLVHAEGFVLFPGSDHLETLAVFDRTR</sequence>
<feature type="compositionally biased region" description="Basic and acidic residues" evidence="5">
    <location>
        <begin position="109"/>
        <end position="118"/>
    </location>
</feature>
<reference evidence="7 8" key="1">
    <citation type="journal article" date="2014" name="Mol. Plant">
        <title>Chromosome Scale Genome Assembly and Transcriptome Profiling of Nannochloropsis gaditana in Nitrogen Depletion.</title>
        <authorList>
            <person name="Corteggiani Carpinelli E."/>
            <person name="Telatin A."/>
            <person name="Vitulo N."/>
            <person name="Forcato C."/>
            <person name="D'Angelo M."/>
            <person name="Schiavon R."/>
            <person name="Vezzi A."/>
            <person name="Giacometti G.M."/>
            <person name="Morosinotto T."/>
            <person name="Valle G."/>
        </authorList>
    </citation>
    <scope>NUCLEOTIDE SEQUENCE [LARGE SCALE GENOMIC DNA]</scope>
    <source>
        <strain evidence="7 8">B-31</strain>
    </source>
</reference>
<comment type="caution">
    <text evidence="7">The sequence shown here is derived from an EMBL/GenBank/DDBJ whole genome shotgun (WGS) entry which is preliminary data.</text>
</comment>
<feature type="binding site" evidence="4">
    <location>
        <position position="505"/>
    </location>
    <ligand>
        <name>S-adenosyl-L-methionine</name>
        <dbReference type="ChEBI" id="CHEBI:59789"/>
    </ligand>
</feature>
<dbReference type="OrthoDB" id="10250660at2759"/>
<gene>
    <name evidence="7" type="ORF">Naga_100310g5</name>
</gene>
<dbReference type="GO" id="GO:0006396">
    <property type="term" value="P:RNA processing"/>
    <property type="evidence" value="ECO:0007669"/>
    <property type="project" value="InterPro"/>
</dbReference>
<feature type="binding site" evidence="4">
    <location>
        <position position="526"/>
    </location>
    <ligand>
        <name>S-adenosyl-L-methionine</name>
        <dbReference type="ChEBI" id="CHEBI:59789"/>
    </ligand>
</feature>
<feature type="compositionally biased region" description="Polar residues" evidence="5">
    <location>
        <begin position="58"/>
        <end position="75"/>
    </location>
</feature>
<dbReference type="Gene3D" id="3.40.50.150">
    <property type="entry name" value="Vaccinia Virus protein VP39"/>
    <property type="match status" value="1"/>
</dbReference>
<keyword evidence="3 4" id="KW-0949">S-adenosyl-L-methionine</keyword>
<proteinExistence type="inferred from homology"/>
<dbReference type="Proteomes" id="UP000019335">
    <property type="component" value="Chromosome 1"/>
</dbReference>
<feature type="region of interest" description="Disordered" evidence="5">
    <location>
        <begin position="58"/>
        <end position="149"/>
    </location>
</feature>
<evidence type="ECO:0000256" key="2">
    <source>
        <dbReference type="ARBA" id="ARBA00022679"/>
    </source>
</evidence>
<evidence type="ECO:0000313" key="8">
    <source>
        <dbReference type="Proteomes" id="UP000019335"/>
    </source>
</evidence>
<dbReference type="PANTHER" id="PTHR47548">
    <property type="entry name" value="BNAA06G32370D PROTEIN"/>
    <property type="match status" value="1"/>
</dbReference>
<dbReference type="GO" id="GO:0032259">
    <property type="term" value="P:methylation"/>
    <property type="evidence" value="ECO:0007669"/>
    <property type="project" value="UniProtKB-KW"/>
</dbReference>
<evidence type="ECO:0000256" key="4">
    <source>
        <dbReference type="PROSITE-ProRule" id="PRU01024"/>
    </source>
</evidence>
<keyword evidence="2 4" id="KW-0808">Transferase</keyword>
<keyword evidence="1 4" id="KW-0489">Methyltransferase</keyword>
<evidence type="ECO:0000256" key="6">
    <source>
        <dbReference type="SAM" id="Phobius"/>
    </source>
</evidence>
<feature type="binding site" evidence="4">
    <location>
        <position position="478"/>
    </location>
    <ligand>
        <name>S-adenosyl-L-methionine</name>
        <dbReference type="ChEBI" id="CHEBI:59789"/>
    </ligand>
</feature>
<accession>W7U2T6</accession>
<feature type="binding site" evidence="4">
    <location>
        <position position="575"/>
    </location>
    <ligand>
        <name>S-adenosyl-L-methionine</name>
        <dbReference type="ChEBI" id="CHEBI:59789"/>
    </ligand>
</feature>
<keyword evidence="6" id="KW-0472">Membrane</keyword>
<dbReference type="EMBL" id="AZIL01000052">
    <property type="protein sequence ID" value="EWM30108.1"/>
    <property type="molecule type" value="Genomic_DNA"/>
</dbReference>
<dbReference type="Gene3D" id="2.40.50.1070">
    <property type="match status" value="1"/>
</dbReference>
<feature type="region of interest" description="Disordered" evidence="5">
    <location>
        <begin position="168"/>
        <end position="225"/>
    </location>
</feature>
<comment type="similarity">
    <text evidence="4">Belongs to the class I-like SAM-binding methyltransferase superfamily. RNA M5U methyltransferase family.</text>
</comment>
<dbReference type="PANTHER" id="PTHR47548:SF1">
    <property type="entry name" value="S-ADENOSYL-L-METHIONINE-DEPENDENT METHYLTRANSFERASES SUPERFAMILY PROTEIN"/>
    <property type="match status" value="1"/>
</dbReference>
<evidence type="ECO:0000256" key="1">
    <source>
        <dbReference type="ARBA" id="ARBA00022603"/>
    </source>
</evidence>
<dbReference type="GO" id="GO:0008173">
    <property type="term" value="F:RNA methyltransferase activity"/>
    <property type="evidence" value="ECO:0007669"/>
    <property type="project" value="InterPro"/>
</dbReference>
<dbReference type="InterPro" id="IPR010280">
    <property type="entry name" value="U5_MeTrfase_fam"/>
</dbReference>
<keyword evidence="8" id="KW-1185">Reference proteome</keyword>
<organism evidence="7 8">
    <name type="scientific">Nannochloropsis gaditana</name>
    <dbReference type="NCBI Taxonomy" id="72520"/>
    <lineage>
        <taxon>Eukaryota</taxon>
        <taxon>Sar</taxon>
        <taxon>Stramenopiles</taxon>
        <taxon>Ochrophyta</taxon>
        <taxon>Eustigmatophyceae</taxon>
        <taxon>Eustigmatales</taxon>
        <taxon>Monodopsidaceae</taxon>
        <taxon>Nannochloropsis</taxon>
    </lineage>
</organism>
<dbReference type="SUPFAM" id="SSF53335">
    <property type="entry name" value="S-adenosyl-L-methionine-dependent methyltransferases"/>
    <property type="match status" value="1"/>
</dbReference>
<feature type="active site" description="Nucleophile" evidence="4">
    <location>
        <position position="608"/>
    </location>
</feature>
<evidence type="ECO:0000256" key="3">
    <source>
        <dbReference type="ARBA" id="ARBA00022691"/>
    </source>
</evidence>
<evidence type="ECO:0000256" key="5">
    <source>
        <dbReference type="SAM" id="MobiDB-lite"/>
    </source>
</evidence>
<keyword evidence="6" id="KW-0812">Transmembrane</keyword>
<evidence type="ECO:0000313" key="7">
    <source>
        <dbReference type="EMBL" id="EWM30108.1"/>
    </source>
</evidence>
<dbReference type="PROSITE" id="PS51687">
    <property type="entry name" value="SAM_MT_RNA_M5U"/>
    <property type="match status" value="1"/>
</dbReference>
<dbReference type="AlphaFoldDB" id="W7U2T6"/>
<dbReference type="InterPro" id="IPR053304">
    <property type="entry name" value="RNA_M5U_MTase"/>
</dbReference>